<dbReference type="Proteomes" id="UP000054498">
    <property type="component" value="Unassembled WGS sequence"/>
</dbReference>
<dbReference type="KEGG" id="mng:MNEG_12997"/>
<evidence type="ECO:0000313" key="3">
    <source>
        <dbReference type="EMBL" id="KIY94966.1"/>
    </source>
</evidence>
<dbReference type="InterPro" id="IPR000719">
    <property type="entry name" value="Prot_kinase_dom"/>
</dbReference>
<feature type="domain" description="Protein kinase" evidence="2">
    <location>
        <begin position="67"/>
        <end position="152"/>
    </location>
</feature>
<dbReference type="GO" id="GO:0004672">
    <property type="term" value="F:protein kinase activity"/>
    <property type="evidence" value="ECO:0007669"/>
    <property type="project" value="InterPro"/>
</dbReference>
<dbReference type="GeneID" id="25730415"/>
<feature type="region of interest" description="Disordered" evidence="1">
    <location>
        <begin position="19"/>
        <end position="49"/>
    </location>
</feature>
<gene>
    <name evidence="3" type="ORF">MNEG_12997</name>
</gene>
<dbReference type="OrthoDB" id="68483at2759"/>
<keyword evidence="4" id="KW-1185">Reference proteome</keyword>
<dbReference type="RefSeq" id="XP_013893986.1">
    <property type="nucleotide sequence ID" value="XM_014038532.1"/>
</dbReference>
<dbReference type="InterPro" id="IPR011009">
    <property type="entry name" value="Kinase-like_dom_sf"/>
</dbReference>
<evidence type="ECO:0000259" key="2">
    <source>
        <dbReference type="PROSITE" id="PS50011"/>
    </source>
</evidence>
<dbReference type="EMBL" id="KK103780">
    <property type="protein sequence ID" value="KIY94966.1"/>
    <property type="molecule type" value="Genomic_DNA"/>
</dbReference>
<proteinExistence type="predicted"/>
<protein>
    <submittedName>
        <fullName evidence="3">Protein kinase</fullName>
    </submittedName>
</protein>
<dbReference type="PROSITE" id="PS50011">
    <property type="entry name" value="PROTEIN_KINASE_DOM"/>
    <property type="match status" value="1"/>
</dbReference>
<dbReference type="AlphaFoldDB" id="A0A0D2M095"/>
<keyword evidence="3" id="KW-0418">Kinase</keyword>
<dbReference type="Gene3D" id="3.30.200.20">
    <property type="entry name" value="Phosphorylase Kinase, domain 1"/>
    <property type="match status" value="1"/>
</dbReference>
<feature type="compositionally biased region" description="Low complexity" evidence="1">
    <location>
        <begin position="31"/>
        <end position="49"/>
    </location>
</feature>
<accession>A0A0D2M095</accession>
<sequence>MHTRTAECLKIRVRQDMGGCMSSPEADKPAGKAPASGRAGSASAGGAAGAAAAAKSKVPDFGLADQWEVIKLLGTGGEGETWLCREKATNREVAIKLVRRPIPKSITQIIQREIRILADLGDGHLNIVHAEEVVLSRTHVGLVMEFVKGEPS</sequence>
<dbReference type="SUPFAM" id="SSF56112">
    <property type="entry name" value="Protein kinase-like (PK-like)"/>
    <property type="match status" value="1"/>
</dbReference>
<reference evidence="3 4" key="1">
    <citation type="journal article" date="2013" name="BMC Genomics">
        <title>Reconstruction of the lipid metabolism for the microalga Monoraphidium neglectum from its genome sequence reveals characteristics suitable for biofuel production.</title>
        <authorList>
            <person name="Bogen C."/>
            <person name="Al-Dilaimi A."/>
            <person name="Albersmeier A."/>
            <person name="Wichmann J."/>
            <person name="Grundmann M."/>
            <person name="Rupp O."/>
            <person name="Lauersen K.J."/>
            <person name="Blifernez-Klassen O."/>
            <person name="Kalinowski J."/>
            <person name="Goesmann A."/>
            <person name="Mussgnug J.H."/>
            <person name="Kruse O."/>
        </authorList>
    </citation>
    <scope>NUCLEOTIDE SEQUENCE [LARGE SCALE GENOMIC DNA]</scope>
    <source>
        <strain evidence="3 4">SAG 48.87</strain>
    </source>
</reference>
<evidence type="ECO:0000256" key="1">
    <source>
        <dbReference type="SAM" id="MobiDB-lite"/>
    </source>
</evidence>
<dbReference type="GO" id="GO:0005524">
    <property type="term" value="F:ATP binding"/>
    <property type="evidence" value="ECO:0007669"/>
    <property type="project" value="InterPro"/>
</dbReference>
<organism evidence="3 4">
    <name type="scientific">Monoraphidium neglectum</name>
    <dbReference type="NCBI Taxonomy" id="145388"/>
    <lineage>
        <taxon>Eukaryota</taxon>
        <taxon>Viridiplantae</taxon>
        <taxon>Chlorophyta</taxon>
        <taxon>core chlorophytes</taxon>
        <taxon>Chlorophyceae</taxon>
        <taxon>CS clade</taxon>
        <taxon>Sphaeropleales</taxon>
        <taxon>Selenastraceae</taxon>
        <taxon>Monoraphidium</taxon>
    </lineage>
</organism>
<dbReference type="Pfam" id="PF00069">
    <property type="entry name" value="Pkinase"/>
    <property type="match status" value="1"/>
</dbReference>
<keyword evidence="3" id="KW-0808">Transferase</keyword>
<name>A0A0D2M095_9CHLO</name>
<evidence type="ECO:0000313" key="4">
    <source>
        <dbReference type="Proteomes" id="UP000054498"/>
    </source>
</evidence>